<keyword evidence="8 10" id="KW-1015">Disulfide bond</keyword>
<evidence type="ECO:0000256" key="6">
    <source>
        <dbReference type="ARBA" id="ARBA00022989"/>
    </source>
</evidence>
<dbReference type="Gene3D" id="2.170.130.20">
    <property type="entry name" value="LCCL-like domain"/>
    <property type="match status" value="1"/>
</dbReference>
<dbReference type="SMART" id="SM00042">
    <property type="entry name" value="CUB"/>
    <property type="match status" value="1"/>
</dbReference>
<evidence type="ECO:0008006" key="18">
    <source>
        <dbReference type="Google" id="ProtNLM"/>
    </source>
</evidence>
<keyword evidence="2" id="KW-0597">Phosphoprotein</keyword>
<keyword evidence="4" id="KW-0732">Signal</keyword>
<dbReference type="PROSITE" id="PS50820">
    <property type="entry name" value="LCCL"/>
    <property type="match status" value="1"/>
</dbReference>
<keyword evidence="17" id="KW-1185">Reference proteome</keyword>
<dbReference type="SUPFAM" id="SSF49854">
    <property type="entry name" value="Spermadhesin, CUB domain"/>
    <property type="match status" value="1"/>
</dbReference>
<dbReference type="AlphaFoldDB" id="A0A401S6D9"/>
<comment type="caution">
    <text evidence="16">The sequence shown here is derived from an EMBL/GenBank/DDBJ whole genome shotgun (WGS) entry which is preliminary data.</text>
</comment>
<evidence type="ECO:0000256" key="8">
    <source>
        <dbReference type="ARBA" id="ARBA00023157"/>
    </source>
</evidence>
<feature type="region of interest" description="Disordered" evidence="11">
    <location>
        <begin position="685"/>
        <end position="706"/>
    </location>
</feature>
<dbReference type="SMART" id="SM00603">
    <property type="entry name" value="LCCL"/>
    <property type="match status" value="1"/>
</dbReference>
<evidence type="ECO:0000256" key="7">
    <source>
        <dbReference type="ARBA" id="ARBA00023136"/>
    </source>
</evidence>
<gene>
    <name evidence="16" type="ORF">chiPu_0004361</name>
</gene>
<evidence type="ECO:0000259" key="15">
    <source>
        <dbReference type="PROSITE" id="PS50820"/>
    </source>
</evidence>
<evidence type="ECO:0000259" key="13">
    <source>
        <dbReference type="PROSITE" id="PS01180"/>
    </source>
</evidence>
<dbReference type="OrthoDB" id="441660at2759"/>
<proteinExistence type="predicted"/>
<evidence type="ECO:0000256" key="11">
    <source>
        <dbReference type="SAM" id="MobiDB-lite"/>
    </source>
</evidence>
<dbReference type="Proteomes" id="UP000287033">
    <property type="component" value="Unassembled WGS sequence"/>
</dbReference>
<keyword evidence="5" id="KW-0677">Repeat</keyword>
<dbReference type="Gene3D" id="2.60.120.290">
    <property type="entry name" value="Spermadhesin, CUB domain"/>
    <property type="match status" value="1"/>
</dbReference>
<keyword evidence="6 12" id="KW-1133">Transmembrane helix</keyword>
<dbReference type="PROSITE" id="PS50022">
    <property type="entry name" value="FA58C_3"/>
    <property type="match status" value="1"/>
</dbReference>
<protein>
    <recommendedName>
        <fullName evidence="18">Discoidin, CUB and LCCL domain containing 1</fullName>
    </recommendedName>
</protein>
<evidence type="ECO:0000256" key="10">
    <source>
        <dbReference type="PROSITE-ProRule" id="PRU00059"/>
    </source>
</evidence>
<dbReference type="PANTHER" id="PTHR46806">
    <property type="entry name" value="F5/8 TYPE C DOMAIN-CONTAINING PROTEIN"/>
    <property type="match status" value="1"/>
</dbReference>
<dbReference type="Pfam" id="PF00754">
    <property type="entry name" value="F5_F8_type_C"/>
    <property type="match status" value="1"/>
</dbReference>
<evidence type="ECO:0000259" key="14">
    <source>
        <dbReference type="PROSITE" id="PS50022"/>
    </source>
</evidence>
<dbReference type="PROSITE" id="PS01285">
    <property type="entry name" value="FA58C_1"/>
    <property type="match status" value="1"/>
</dbReference>
<dbReference type="CDD" id="cd00041">
    <property type="entry name" value="CUB"/>
    <property type="match status" value="1"/>
</dbReference>
<sequence>SFQGILLCPAELSSLLESMIMWLVLCALRLGTLLVEISFSSAKSTGPLGRGDGCGHTLLGPDSGTLTSRNYPGTYPNHTLCEWQIQVPEGKNIFVKFGDLDLQCTSDYLKIFKKTSSSITECGTYCGSLNLDSREIHIDSNEVSIQFKSGSHISGRGFLLSYATSSHPDLITCLDKGNHYDEPQFSKNCPAGCKAVIGEVSGDFSQGYRHTSALCKAAIHAGVILDRLGGNIDVVQHKGLSRYPGILANGVLSKDGSLSDKRIVFNTNGCNQPLGMELGHIAEHQINATSFWQWTDANGQTVSWSPNKARLNVPGPSWAAAEGESQQWLQIDLGDRKCLTGIITTGSTLPSFHFYVETYKVSFSKDGQKWKTYKDSNNNVGQIFKGNTDYYQLTRNNFIPAIFARYIRVIPQSWNQRIAIKVELIGCQQIRSITGNKQKPIHPIDIQDKENVNSTDPVITKDINYGILLIAIVVPFVLLVVLTILGIYTFKSLRKKKTQDIGTSGQRTACWKQFKQSFKRPQSTEFTINYSHEKEILQKLDVVRSDSSDYQLSVMFGTVRVARKGSTFKPIDTDDDDGIGGTDSMCHYVIPLVENQHEYAEPLTNQEPVYATPIVDKVQHLSSSTRKNQCSKEASYNVPVTSLTKPPLSSQVTDSHIEPNIPNGNGLHPCSVFYQIPQGVTNYSKNGKAEYDQPASNSTPSVGRFW</sequence>
<dbReference type="PROSITE" id="PS01180">
    <property type="entry name" value="CUB"/>
    <property type="match status" value="1"/>
</dbReference>
<evidence type="ECO:0000313" key="16">
    <source>
        <dbReference type="EMBL" id="GCC25947.1"/>
    </source>
</evidence>
<organism evidence="16 17">
    <name type="scientific">Chiloscyllium punctatum</name>
    <name type="common">Brownbanded bambooshark</name>
    <name type="synonym">Hemiscyllium punctatum</name>
    <dbReference type="NCBI Taxonomy" id="137246"/>
    <lineage>
        <taxon>Eukaryota</taxon>
        <taxon>Metazoa</taxon>
        <taxon>Chordata</taxon>
        <taxon>Craniata</taxon>
        <taxon>Vertebrata</taxon>
        <taxon>Chondrichthyes</taxon>
        <taxon>Elasmobranchii</taxon>
        <taxon>Galeomorphii</taxon>
        <taxon>Galeoidea</taxon>
        <taxon>Orectolobiformes</taxon>
        <taxon>Hemiscylliidae</taxon>
        <taxon>Chiloscyllium</taxon>
    </lineage>
</organism>
<dbReference type="InterPro" id="IPR035914">
    <property type="entry name" value="Sperma_CUB_dom_sf"/>
</dbReference>
<dbReference type="SUPFAM" id="SSF69848">
    <property type="entry name" value="LCCL domain"/>
    <property type="match status" value="1"/>
</dbReference>
<dbReference type="GO" id="GO:0005886">
    <property type="term" value="C:plasma membrane"/>
    <property type="evidence" value="ECO:0007669"/>
    <property type="project" value="TreeGrafter"/>
</dbReference>
<dbReference type="SMART" id="SM00231">
    <property type="entry name" value="FA58C"/>
    <property type="match status" value="1"/>
</dbReference>
<accession>A0A401S6D9</accession>
<evidence type="ECO:0000256" key="2">
    <source>
        <dbReference type="ARBA" id="ARBA00022553"/>
    </source>
</evidence>
<evidence type="ECO:0000256" key="9">
    <source>
        <dbReference type="ARBA" id="ARBA00023180"/>
    </source>
</evidence>
<dbReference type="InterPro" id="IPR008979">
    <property type="entry name" value="Galactose-bd-like_sf"/>
</dbReference>
<keyword evidence="9" id="KW-0325">Glycoprotein</keyword>
<name>A0A401S6D9_CHIPU</name>
<dbReference type="InterPro" id="IPR000859">
    <property type="entry name" value="CUB_dom"/>
</dbReference>
<dbReference type="CDD" id="cd00057">
    <property type="entry name" value="FA58C"/>
    <property type="match status" value="1"/>
</dbReference>
<keyword evidence="3 12" id="KW-0812">Transmembrane</keyword>
<evidence type="ECO:0000256" key="12">
    <source>
        <dbReference type="SAM" id="Phobius"/>
    </source>
</evidence>
<dbReference type="Pfam" id="PF00431">
    <property type="entry name" value="CUB"/>
    <property type="match status" value="1"/>
</dbReference>
<dbReference type="InterPro" id="IPR000421">
    <property type="entry name" value="FA58C"/>
</dbReference>
<feature type="domain" description="CUB" evidence="13">
    <location>
        <begin position="54"/>
        <end position="165"/>
    </location>
</feature>
<feature type="non-terminal residue" evidence="16">
    <location>
        <position position="1"/>
    </location>
</feature>
<feature type="domain" description="F5/8 type C" evidence="14">
    <location>
        <begin position="270"/>
        <end position="427"/>
    </location>
</feature>
<comment type="subcellular location">
    <subcellularLocation>
        <location evidence="1">Membrane</location>
        <topology evidence="1">Single-pass type I membrane protein</topology>
    </subcellularLocation>
</comment>
<dbReference type="EMBL" id="BEZZ01000105">
    <property type="protein sequence ID" value="GCC25947.1"/>
    <property type="molecule type" value="Genomic_DNA"/>
</dbReference>
<comment type="caution">
    <text evidence="10">Lacks conserved residue(s) required for the propagation of feature annotation.</text>
</comment>
<dbReference type="SUPFAM" id="SSF49785">
    <property type="entry name" value="Galactose-binding domain-like"/>
    <property type="match status" value="1"/>
</dbReference>
<dbReference type="GO" id="GO:0038023">
    <property type="term" value="F:signaling receptor activity"/>
    <property type="evidence" value="ECO:0007669"/>
    <property type="project" value="TreeGrafter"/>
</dbReference>
<evidence type="ECO:0000256" key="4">
    <source>
        <dbReference type="ARBA" id="ARBA00022729"/>
    </source>
</evidence>
<dbReference type="InterPro" id="IPR036609">
    <property type="entry name" value="LCCL_sf"/>
</dbReference>
<keyword evidence="7 12" id="KW-0472">Membrane</keyword>
<dbReference type="FunFam" id="2.60.120.290:FF:000003">
    <property type="entry name" value="Neuropilin"/>
    <property type="match status" value="1"/>
</dbReference>
<feature type="transmembrane region" description="Helical" evidence="12">
    <location>
        <begin position="465"/>
        <end position="490"/>
    </location>
</feature>
<evidence type="ECO:0000256" key="5">
    <source>
        <dbReference type="ARBA" id="ARBA00022737"/>
    </source>
</evidence>
<feature type="disulfide bond" evidence="10">
    <location>
        <begin position="54"/>
        <end position="81"/>
    </location>
</feature>
<dbReference type="PANTHER" id="PTHR46806:SF1">
    <property type="entry name" value="DISCOIDIN, CUB AND LCCL DOMAIN-CONTAINING PROTEIN 1"/>
    <property type="match status" value="1"/>
</dbReference>
<dbReference type="Pfam" id="PF03815">
    <property type="entry name" value="LCCL"/>
    <property type="match status" value="1"/>
</dbReference>
<feature type="compositionally biased region" description="Polar residues" evidence="11">
    <location>
        <begin position="694"/>
        <end position="706"/>
    </location>
</feature>
<evidence type="ECO:0000256" key="1">
    <source>
        <dbReference type="ARBA" id="ARBA00004479"/>
    </source>
</evidence>
<dbReference type="OMA" id="HDGDYQR"/>
<dbReference type="InterPro" id="IPR050633">
    <property type="entry name" value="Neuropilin_MCO_CoagFactor"/>
</dbReference>
<feature type="domain" description="LCCL" evidence="15">
    <location>
        <begin position="167"/>
        <end position="253"/>
    </location>
</feature>
<evidence type="ECO:0000313" key="17">
    <source>
        <dbReference type="Proteomes" id="UP000287033"/>
    </source>
</evidence>
<dbReference type="InterPro" id="IPR004043">
    <property type="entry name" value="LCCL"/>
</dbReference>
<evidence type="ECO:0000256" key="3">
    <source>
        <dbReference type="ARBA" id="ARBA00022692"/>
    </source>
</evidence>
<dbReference type="FunFam" id="2.60.120.260:FF:000002">
    <property type="entry name" value="Coagulation factor VIII"/>
    <property type="match status" value="1"/>
</dbReference>
<reference evidence="16 17" key="1">
    <citation type="journal article" date="2018" name="Nat. Ecol. Evol.">
        <title>Shark genomes provide insights into elasmobranch evolution and the origin of vertebrates.</title>
        <authorList>
            <person name="Hara Y"/>
            <person name="Yamaguchi K"/>
            <person name="Onimaru K"/>
            <person name="Kadota M"/>
            <person name="Koyanagi M"/>
            <person name="Keeley SD"/>
            <person name="Tatsumi K"/>
            <person name="Tanaka K"/>
            <person name="Motone F"/>
            <person name="Kageyama Y"/>
            <person name="Nozu R"/>
            <person name="Adachi N"/>
            <person name="Nishimura O"/>
            <person name="Nakagawa R"/>
            <person name="Tanegashima C"/>
            <person name="Kiyatake I"/>
            <person name="Matsumoto R"/>
            <person name="Murakumo K"/>
            <person name="Nishida K"/>
            <person name="Terakita A"/>
            <person name="Kuratani S"/>
            <person name="Sato K"/>
            <person name="Hyodo S Kuraku.S."/>
        </authorList>
    </citation>
    <scope>NUCLEOTIDE SEQUENCE [LARGE SCALE GENOMIC DNA]</scope>
</reference>
<dbReference type="Gene3D" id="2.60.120.260">
    <property type="entry name" value="Galactose-binding domain-like"/>
    <property type="match status" value="1"/>
</dbReference>